<dbReference type="RefSeq" id="WP_039844810.1">
    <property type="nucleotide sequence ID" value="NZ_CP006877.1"/>
</dbReference>
<evidence type="ECO:0000313" key="3">
    <source>
        <dbReference type="Proteomes" id="UP000031368"/>
    </source>
</evidence>
<protein>
    <submittedName>
        <fullName evidence="2">Glyoxalase/bleomycin resistance protein/dioxygenase family protein</fullName>
    </submittedName>
</protein>
<dbReference type="EMBL" id="CP006877">
    <property type="protein sequence ID" value="AJD41154.1"/>
    <property type="molecule type" value="Genomic_DNA"/>
</dbReference>
<keyword evidence="3" id="KW-1185">Reference proteome</keyword>
<accession>A0A0B4WZR0</accession>
<sequence length="292" mass="31502">MQHPLDHLVLPVTNIDLARERLGRLGFTVAAEGRHPFGTVNACVFFADKTYLEPLGVASAKECEESVRHGNVFVARDQAFRFRCGNDGFSAAAFSTDDADADHAHFVRARKSGGAMLEFSRLIKMPDGSQSTGTFKLAFAADLRAPDFFLFDCQRINASPADRSALEKHANGATGISEMVLSAPEPEAFGSFLQLAVSTTEIERTPFGVAIAAANVRISLLSPEGVEAYFDSVPLTVDKGLRGSAIVFRTTDLAVTEALLADNGMPYTRKNNRVLVKPAPGQGAIFAFEETR</sequence>
<organism evidence="2 3">
    <name type="scientific">Rhizobium gallicum bv. gallicum R602sp</name>
    <dbReference type="NCBI Taxonomy" id="1041138"/>
    <lineage>
        <taxon>Bacteria</taxon>
        <taxon>Pseudomonadati</taxon>
        <taxon>Pseudomonadota</taxon>
        <taxon>Alphaproteobacteria</taxon>
        <taxon>Hyphomicrobiales</taxon>
        <taxon>Rhizobiaceae</taxon>
        <taxon>Rhizobium/Agrobacterium group</taxon>
        <taxon>Rhizobium</taxon>
    </lineage>
</organism>
<name>A0A0B4WZR0_9HYPH</name>
<dbReference type="GO" id="GO:0051213">
    <property type="term" value="F:dioxygenase activity"/>
    <property type="evidence" value="ECO:0007669"/>
    <property type="project" value="UniProtKB-KW"/>
</dbReference>
<evidence type="ECO:0000259" key="1">
    <source>
        <dbReference type="Pfam" id="PF13468"/>
    </source>
</evidence>
<dbReference type="PANTHER" id="PTHR40265:SF1">
    <property type="entry name" value="GLYOXALASE-LIKE DOMAIN-CONTAINING PROTEIN"/>
    <property type="match status" value="1"/>
</dbReference>
<dbReference type="Gene3D" id="3.10.180.10">
    <property type="entry name" value="2,3-Dihydroxybiphenyl 1,2-Dioxygenase, domain 1"/>
    <property type="match status" value="1"/>
</dbReference>
<keyword evidence="2" id="KW-0560">Oxidoreductase</keyword>
<dbReference type="InterPro" id="IPR025870">
    <property type="entry name" value="Glyoxalase-like_dom"/>
</dbReference>
<dbReference type="InterPro" id="IPR029068">
    <property type="entry name" value="Glyas_Bleomycin-R_OHBP_Dase"/>
</dbReference>
<dbReference type="PANTHER" id="PTHR40265">
    <property type="entry name" value="BLL2707 PROTEIN"/>
    <property type="match status" value="1"/>
</dbReference>
<dbReference type="SUPFAM" id="SSF54593">
    <property type="entry name" value="Glyoxalase/Bleomycin resistance protein/Dihydroxybiphenyl dioxygenase"/>
    <property type="match status" value="1"/>
</dbReference>
<reference evidence="2 3" key="1">
    <citation type="submission" date="2013-11" db="EMBL/GenBank/DDBJ databases">
        <title>Complete genome sequence of Rhizobium gallicum bv. gallicum R602.</title>
        <authorList>
            <person name="Bustos P."/>
            <person name="Santamaria R.I."/>
            <person name="Lozano L."/>
            <person name="Acosta J.L."/>
            <person name="Ormeno-Orrillo E."/>
            <person name="Rogel M.A."/>
            <person name="Romero D."/>
            <person name="Cevallos M.A."/>
            <person name="Martinez-Romero E."/>
            <person name="Gonzalez V."/>
        </authorList>
    </citation>
    <scope>NUCLEOTIDE SEQUENCE [LARGE SCALE GENOMIC DNA]</scope>
    <source>
        <strain evidence="2 3">R602</strain>
    </source>
</reference>
<dbReference type="AlphaFoldDB" id="A0A0B4WZR0"/>
<gene>
    <name evidence="2" type="ORF">RGR602_CH01822</name>
</gene>
<keyword evidence="2" id="KW-0223">Dioxygenase</keyword>
<evidence type="ECO:0000313" key="2">
    <source>
        <dbReference type="EMBL" id="AJD41154.1"/>
    </source>
</evidence>
<dbReference type="HOGENOM" id="CLU_072991_2_0_5"/>
<dbReference type="Proteomes" id="UP000031368">
    <property type="component" value="Chromosome"/>
</dbReference>
<feature type="domain" description="Glyoxalase-like" evidence="1">
    <location>
        <begin position="5"/>
        <end position="190"/>
    </location>
</feature>
<dbReference type="Pfam" id="PF13468">
    <property type="entry name" value="Glyoxalase_3"/>
    <property type="match status" value="1"/>
</dbReference>
<dbReference type="KEGG" id="rga:RGR602_CH01822"/>
<proteinExistence type="predicted"/>